<dbReference type="AlphaFoldDB" id="A0A419F319"/>
<protein>
    <submittedName>
        <fullName evidence="3">Uncharacterized protein</fullName>
    </submittedName>
</protein>
<dbReference type="Proteomes" id="UP000285961">
    <property type="component" value="Unassembled WGS sequence"/>
</dbReference>
<accession>A0A419F319</accession>
<evidence type="ECO:0000256" key="1">
    <source>
        <dbReference type="SAM" id="MobiDB-lite"/>
    </source>
</evidence>
<proteinExistence type="predicted"/>
<keyword evidence="2" id="KW-0472">Membrane</keyword>
<organism evidence="3 4">
    <name type="scientific">Candidatus Abyssobacteria bacterium SURF_17</name>
    <dbReference type="NCBI Taxonomy" id="2093361"/>
    <lineage>
        <taxon>Bacteria</taxon>
        <taxon>Pseudomonadati</taxon>
        <taxon>Candidatus Hydrogenedentota</taxon>
        <taxon>Candidatus Abyssobacteria</taxon>
    </lineage>
</organism>
<comment type="caution">
    <text evidence="3">The sequence shown here is derived from an EMBL/GenBank/DDBJ whole genome shotgun (WGS) entry which is preliminary data.</text>
</comment>
<keyword evidence="2" id="KW-1133">Transmembrane helix</keyword>
<evidence type="ECO:0000313" key="4">
    <source>
        <dbReference type="Proteomes" id="UP000285961"/>
    </source>
</evidence>
<keyword evidence="2" id="KW-0812">Transmembrane</keyword>
<name>A0A419F319_9BACT</name>
<evidence type="ECO:0000256" key="2">
    <source>
        <dbReference type="SAM" id="Phobius"/>
    </source>
</evidence>
<evidence type="ECO:0000313" key="3">
    <source>
        <dbReference type="EMBL" id="RJP72870.1"/>
    </source>
</evidence>
<reference evidence="3 4" key="1">
    <citation type="journal article" date="2017" name="ISME J.">
        <title>Energy and carbon metabolisms in a deep terrestrial subsurface fluid microbial community.</title>
        <authorList>
            <person name="Momper L."/>
            <person name="Jungbluth S.P."/>
            <person name="Lee M.D."/>
            <person name="Amend J.P."/>
        </authorList>
    </citation>
    <scope>NUCLEOTIDE SEQUENCE [LARGE SCALE GENOMIC DNA]</scope>
    <source>
        <strain evidence="3">SURF_17</strain>
    </source>
</reference>
<gene>
    <name evidence="3" type="ORF">C4532_05190</name>
</gene>
<feature type="region of interest" description="Disordered" evidence="1">
    <location>
        <begin position="71"/>
        <end position="96"/>
    </location>
</feature>
<feature type="transmembrane region" description="Helical" evidence="2">
    <location>
        <begin position="49"/>
        <end position="67"/>
    </location>
</feature>
<dbReference type="EMBL" id="QZKI01000036">
    <property type="protein sequence ID" value="RJP72870.1"/>
    <property type="molecule type" value="Genomic_DNA"/>
</dbReference>
<sequence length="122" mass="13498">MRMLMKAPTALLPTNYLAAVKKATAKTRLILRRTASSFAASSERKNHRRWQKIMLALIMAVIVPMAYSTEIGSSRNDSPSDSDDLSSDTSSRKPSICSYCHDSPSAVDLAEQVERHWSVAVN</sequence>